<feature type="signal peptide" evidence="4">
    <location>
        <begin position="1"/>
        <end position="20"/>
    </location>
</feature>
<keyword evidence="4" id="KW-0732">Signal</keyword>
<evidence type="ECO:0000256" key="4">
    <source>
        <dbReference type="SAM" id="SignalP"/>
    </source>
</evidence>
<dbReference type="PANTHER" id="PTHR33657">
    <property type="entry name" value="DOMAIN PROTEIN, PUTATIVE (AFU_ORTHOLOGUE AFUA_5G00600)-RELATED"/>
    <property type="match status" value="1"/>
</dbReference>
<dbReference type="PANTHER" id="PTHR33657:SF8">
    <property type="entry name" value="DOMAIN PROTEIN, PUTATIVE (AFU_ORTHOLOGUE AFUA_5G00600)-RELATED"/>
    <property type="match status" value="1"/>
</dbReference>
<dbReference type="InterPro" id="IPR008701">
    <property type="entry name" value="NPP1"/>
</dbReference>
<sequence length="329" mass="35614">MSFPSLKSLVHLSLVGLACSRSIVRRDGDVAVGDKWKNHDDITPFQQYPANGAESEIELLFKPGLNDGRGCFPYAAVDRDGYHGAGLKPTGDIGERCRDSSKGQMYARVGSSNNRTGVLYSWYLPKVQSDGENHKHYYLSVAVWLYRTTCNGNAHDYTIAGVSYSTGPETWDTESSRNTIYSGGELTRGGVNTHAVVGYDSKEYVFPSADSAQYALSPPLIDWGMLPTVAKEQLNGITYEHARCPFTDANFQASLDASFSADFYSDGITEDIDCASPPPTATPTPSGSTNPESTSDGDDSGLLEDDADLANTSLPPEPTYTPTPQILFV</sequence>
<reference evidence="5 6" key="1">
    <citation type="submission" date="2024-02" db="EMBL/GenBank/DDBJ databases">
        <title>De novo assembly and annotation of 12 fungi associated with fruit tree decline syndrome in Ontario, Canada.</title>
        <authorList>
            <person name="Sulman M."/>
            <person name="Ellouze W."/>
            <person name="Ilyukhin E."/>
        </authorList>
    </citation>
    <scope>NUCLEOTIDE SEQUENCE [LARGE SCALE GENOMIC DNA]</scope>
    <source>
        <strain evidence="5 6">M169</strain>
    </source>
</reference>
<name>A0ABR1NP90_DIAER</name>
<protein>
    <recommendedName>
        <fullName evidence="7">NPP1 domain-containing protein</fullName>
    </recommendedName>
</protein>
<feature type="chain" id="PRO_5045122319" description="NPP1 domain-containing protein" evidence="4">
    <location>
        <begin position="21"/>
        <end position="329"/>
    </location>
</feature>
<dbReference type="PROSITE" id="PS51257">
    <property type="entry name" value="PROKAR_LIPOPROTEIN"/>
    <property type="match status" value="1"/>
</dbReference>
<evidence type="ECO:0008006" key="7">
    <source>
        <dbReference type="Google" id="ProtNLM"/>
    </source>
</evidence>
<accession>A0ABR1NP90</accession>
<feature type="compositionally biased region" description="Low complexity" evidence="3">
    <location>
        <begin position="283"/>
        <end position="294"/>
    </location>
</feature>
<evidence type="ECO:0000313" key="6">
    <source>
        <dbReference type="Proteomes" id="UP001430848"/>
    </source>
</evidence>
<dbReference type="EMBL" id="JAKNSF020000166">
    <property type="protein sequence ID" value="KAK7709635.1"/>
    <property type="molecule type" value="Genomic_DNA"/>
</dbReference>
<proteinExistence type="inferred from homology"/>
<feature type="compositionally biased region" description="Acidic residues" evidence="3">
    <location>
        <begin position="295"/>
        <end position="308"/>
    </location>
</feature>
<dbReference type="Pfam" id="PF05630">
    <property type="entry name" value="NPP1"/>
    <property type="match status" value="1"/>
</dbReference>
<comment type="similarity">
    <text evidence="1">Belongs to the Necrosis inducing protein (NPP1) family.</text>
</comment>
<evidence type="ECO:0000313" key="5">
    <source>
        <dbReference type="EMBL" id="KAK7709635.1"/>
    </source>
</evidence>
<evidence type="ECO:0000256" key="2">
    <source>
        <dbReference type="ARBA" id="ARBA00023026"/>
    </source>
</evidence>
<dbReference type="Proteomes" id="UP001430848">
    <property type="component" value="Unassembled WGS sequence"/>
</dbReference>
<keyword evidence="6" id="KW-1185">Reference proteome</keyword>
<comment type="caution">
    <text evidence="5">The sequence shown here is derived from an EMBL/GenBank/DDBJ whole genome shotgun (WGS) entry which is preliminary data.</text>
</comment>
<evidence type="ECO:0000256" key="1">
    <source>
        <dbReference type="ARBA" id="ARBA00009520"/>
    </source>
</evidence>
<gene>
    <name evidence="5" type="ORF">SLS63_013150</name>
</gene>
<feature type="region of interest" description="Disordered" evidence="3">
    <location>
        <begin position="270"/>
        <end position="329"/>
    </location>
</feature>
<evidence type="ECO:0000256" key="3">
    <source>
        <dbReference type="SAM" id="MobiDB-lite"/>
    </source>
</evidence>
<organism evidence="5 6">
    <name type="scientific">Diaporthe eres</name>
    <name type="common">Phomopsis oblonga</name>
    <dbReference type="NCBI Taxonomy" id="83184"/>
    <lineage>
        <taxon>Eukaryota</taxon>
        <taxon>Fungi</taxon>
        <taxon>Dikarya</taxon>
        <taxon>Ascomycota</taxon>
        <taxon>Pezizomycotina</taxon>
        <taxon>Sordariomycetes</taxon>
        <taxon>Sordariomycetidae</taxon>
        <taxon>Diaporthales</taxon>
        <taxon>Diaporthaceae</taxon>
        <taxon>Diaporthe</taxon>
        <taxon>Diaporthe eres species complex</taxon>
    </lineage>
</organism>
<keyword evidence="2" id="KW-0843">Virulence</keyword>